<organism evidence="17 18">
    <name type="scientific">Chlorella vulgaris</name>
    <name type="common">Green alga</name>
    <dbReference type="NCBI Taxonomy" id="3077"/>
    <lineage>
        <taxon>Eukaryota</taxon>
        <taxon>Viridiplantae</taxon>
        <taxon>Chlorophyta</taxon>
        <taxon>core chlorophytes</taxon>
        <taxon>Trebouxiophyceae</taxon>
        <taxon>Chlorellales</taxon>
        <taxon>Chlorellaceae</taxon>
        <taxon>Chlorella clade</taxon>
        <taxon>Chlorella</taxon>
    </lineage>
</organism>
<name>A0A9D4TTV8_CHLVU</name>
<dbReference type="InterPro" id="IPR015422">
    <property type="entry name" value="PyrdxlP-dep_Trfase_small"/>
</dbReference>
<comment type="catalytic activity">
    <reaction evidence="1">
        <text>(S)-4-amino-5-oxopentanoate = 5-aminolevulinate</text>
        <dbReference type="Rhea" id="RHEA:14265"/>
        <dbReference type="ChEBI" id="CHEBI:57501"/>
        <dbReference type="ChEBI" id="CHEBI:356416"/>
        <dbReference type="EC" id="5.4.3.8"/>
    </reaction>
</comment>
<dbReference type="InterPro" id="IPR002794">
    <property type="entry name" value="DUF92_TMEM19"/>
</dbReference>
<comment type="pathway">
    <text evidence="5">Porphyrin-containing compound metabolism; chlorophyll biosynthesis.</text>
</comment>
<dbReference type="NCBIfam" id="NF000818">
    <property type="entry name" value="PRK00062.1"/>
    <property type="match status" value="1"/>
</dbReference>
<feature type="transmembrane region" description="Helical" evidence="16">
    <location>
        <begin position="601"/>
        <end position="621"/>
    </location>
</feature>
<dbReference type="Pfam" id="PF01940">
    <property type="entry name" value="DUF92"/>
    <property type="match status" value="1"/>
</dbReference>
<dbReference type="Gene3D" id="3.90.1150.10">
    <property type="entry name" value="Aspartate Aminotransferase, domain 1"/>
    <property type="match status" value="1"/>
</dbReference>
<dbReference type="CDD" id="cd00610">
    <property type="entry name" value="OAT_like"/>
    <property type="match status" value="1"/>
</dbReference>
<dbReference type="PANTHER" id="PTHR43713">
    <property type="entry name" value="GLUTAMATE-1-SEMIALDEHYDE 2,1-AMINOMUTASE"/>
    <property type="match status" value="1"/>
</dbReference>
<comment type="pathway">
    <text evidence="4">Porphyrin-containing compound metabolism; protoporphyrin-IX biosynthesis; 5-aminolevulinate from L-glutamyl-tRNA(Glu): step 2/2.</text>
</comment>
<dbReference type="FunFam" id="3.40.640.10:FF:000021">
    <property type="entry name" value="Glutamate-1-semialdehyde 2,1-aminomutase"/>
    <property type="match status" value="1"/>
</dbReference>
<dbReference type="PANTHER" id="PTHR43713:SF3">
    <property type="entry name" value="GLUTAMATE-1-SEMIALDEHYDE 2,1-AMINOMUTASE 1, CHLOROPLASTIC-RELATED"/>
    <property type="match status" value="1"/>
</dbReference>
<dbReference type="InterPro" id="IPR049704">
    <property type="entry name" value="Aminotrans_3_PPA_site"/>
</dbReference>
<dbReference type="EMBL" id="SIDB01000003">
    <property type="protein sequence ID" value="KAI3434577.1"/>
    <property type="molecule type" value="Genomic_DNA"/>
</dbReference>
<dbReference type="GO" id="GO:0008483">
    <property type="term" value="F:transaminase activity"/>
    <property type="evidence" value="ECO:0007669"/>
    <property type="project" value="InterPro"/>
</dbReference>
<evidence type="ECO:0000256" key="4">
    <source>
        <dbReference type="ARBA" id="ARBA00004819"/>
    </source>
</evidence>
<dbReference type="FunFam" id="3.90.1150.10:FF:000012">
    <property type="entry name" value="Glutamate-1-semialdehyde 2,1-aminomutase"/>
    <property type="match status" value="1"/>
</dbReference>
<evidence type="ECO:0000256" key="6">
    <source>
        <dbReference type="ARBA" id="ARBA00008981"/>
    </source>
</evidence>
<gene>
    <name evidence="17" type="ORF">D9Q98_002647</name>
</gene>
<evidence type="ECO:0000256" key="13">
    <source>
        <dbReference type="ARBA" id="ARBA00023136"/>
    </source>
</evidence>
<evidence type="ECO:0000256" key="12">
    <source>
        <dbReference type="ARBA" id="ARBA00022989"/>
    </source>
</evidence>
<evidence type="ECO:0000256" key="10">
    <source>
        <dbReference type="ARBA" id="ARBA00022692"/>
    </source>
</evidence>
<keyword evidence="10 16" id="KW-0812">Transmembrane</keyword>
<dbReference type="Pfam" id="PF00202">
    <property type="entry name" value="Aminotran_3"/>
    <property type="match status" value="1"/>
</dbReference>
<feature type="transmembrane region" description="Helical" evidence="16">
    <location>
        <begin position="550"/>
        <end position="574"/>
    </location>
</feature>
<keyword evidence="14" id="KW-0413">Isomerase</keyword>
<dbReference type="HAMAP" id="MF_00375">
    <property type="entry name" value="HemL_aminotrans_3"/>
    <property type="match status" value="1"/>
</dbReference>
<evidence type="ECO:0000256" key="8">
    <source>
        <dbReference type="ARBA" id="ARBA00011738"/>
    </source>
</evidence>
<dbReference type="GO" id="GO:0042286">
    <property type="term" value="F:glutamate-1-semialdehyde 2,1-aminomutase activity"/>
    <property type="evidence" value="ECO:0007669"/>
    <property type="project" value="UniProtKB-EC"/>
</dbReference>
<evidence type="ECO:0000256" key="5">
    <source>
        <dbReference type="ARBA" id="ARBA00005173"/>
    </source>
</evidence>
<proteinExistence type="inferred from homology"/>
<evidence type="ECO:0000256" key="3">
    <source>
        <dbReference type="ARBA" id="ARBA00004141"/>
    </source>
</evidence>
<dbReference type="InterPro" id="IPR015424">
    <property type="entry name" value="PyrdxlP-dep_Trfase"/>
</dbReference>
<evidence type="ECO:0000256" key="15">
    <source>
        <dbReference type="ARBA" id="ARBA00023244"/>
    </source>
</evidence>
<keyword evidence="12 16" id="KW-1133">Transmembrane helix</keyword>
<dbReference type="NCBIfam" id="TIGR00713">
    <property type="entry name" value="hemL"/>
    <property type="match status" value="1"/>
</dbReference>
<comment type="caution">
    <text evidence="17">The sequence shown here is derived from an EMBL/GenBank/DDBJ whole genome shotgun (WGS) entry which is preliminary data.</text>
</comment>
<comment type="cofactor">
    <cofactor evidence="2">
        <name>pyridoxal 5'-phosphate</name>
        <dbReference type="ChEBI" id="CHEBI:597326"/>
    </cofactor>
</comment>
<keyword evidence="15" id="KW-0627">Porphyrin biosynthesis</keyword>
<comment type="similarity">
    <text evidence="7">Belongs to the TMEM19 family.</text>
</comment>
<reference evidence="17" key="2">
    <citation type="submission" date="2020-11" db="EMBL/GenBank/DDBJ databases">
        <authorList>
            <person name="Cecchin M."/>
            <person name="Marcolungo L."/>
            <person name="Rossato M."/>
            <person name="Girolomoni L."/>
            <person name="Cosentino E."/>
            <person name="Cuine S."/>
            <person name="Li-Beisson Y."/>
            <person name="Delledonne M."/>
            <person name="Ballottari M."/>
        </authorList>
    </citation>
    <scope>NUCLEOTIDE SEQUENCE</scope>
    <source>
        <strain evidence="17">211/11P</strain>
        <tissue evidence="17">Whole cell</tissue>
    </source>
</reference>
<evidence type="ECO:0000313" key="18">
    <source>
        <dbReference type="Proteomes" id="UP001055712"/>
    </source>
</evidence>
<comment type="similarity">
    <text evidence="6">Belongs to the class-III pyridoxal-phosphate-dependent aminotransferase family. HemL subfamily.</text>
</comment>
<evidence type="ECO:0000256" key="9">
    <source>
        <dbReference type="ARBA" id="ARBA00012143"/>
    </source>
</evidence>
<evidence type="ECO:0000256" key="2">
    <source>
        <dbReference type="ARBA" id="ARBA00001933"/>
    </source>
</evidence>
<reference evidence="17" key="1">
    <citation type="journal article" date="2019" name="Plant J.">
        <title>Chlorella vulgaris genome assembly and annotation reveals the molecular basis for metabolic acclimation to high light conditions.</title>
        <authorList>
            <person name="Cecchin M."/>
            <person name="Marcolungo L."/>
            <person name="Rossato M."/>
            <person name="Girolomoni L."/>
            <person name="Cosentino E."/>
            <person name="Cuine S."/>
            <person name="Li-Beisson Y."/>
            <person name="Delledonne M."/>
            <person name="Ballottari M."/>
        </authorList>
    </citation>
    <scope>NUCLEOTIDE SEQUENCE</scope>
    <source>
        <strain evidence="17">211/11P</strain>
    </source>
</reference>
<keyword evidence="11" id="KW-0663">Pyridoxal phosphate</keyword>
<accession>A0A9D4TTV8</accession>
<evidence type="ECO:0000256" key="16">
    <source>
        <dbReference type="SAM" id="Phobius"/>
    </source>
</evidence>
<dbReference type="InterPro" id="IPR005814">
    <property type="entry name" value="Aminotrans_3"/>
</dbReference>
<dbReference type="InterPro" id="IPR004639">
    <property type="entry name" value="4pyrrol_synth_GluAld_NH2Trfase"/>
</dbReference>
<dbReference type="GO" id="GO:0006779">
    <property type="term" value="P:porphyrin-containing compound biosynthetic process"/>
    <property type="evidence" value="ECO:0007669"/>
    <property type="project" value="UniProtKB-KW"/>
</dbReference>
<dbReference type="Gene3D" id="3.40.640.10">
    <property type="entry name" value="Type I PLP-dependent aspartate aminotransferase-like (Major domain)"/>
    <property type="match status" value="1"/>
</dbReference>
<keyword evidence="13 16" id="KW-0472">Membrane</keyword>
<evidence type="ECO:0000256" key="1">
    <source>
        <dbReference type="ARBA" id="ARBA00001579"/>
    </source>
</evidence>
<comment type="subcellular location">
    <subcellularLocation>
        <location evidence="3">Membrane</location>
        <topology evidence="3">Multi-pass membrane protein</topology>
    </subcellularLocation>
</comment>
<dbReference type="GO" id="GO:0030170">
    <property type="term" value="F:pyridoxal phosphate binding"/>
    <property type="evidence" value="ECO:0007669"/>
    <property type="project" value="InterPro"/>
</dbReference>
<feature type="transmembrane region" description="Helical" evidence="16">
    <location>
        <begin position="727"/>
        <end position="751"/>
    </location>
</feature>
<evidence type="ECO:0000256" key="14">
    <source>
        <dbReference type="ARBA" id="ARBA00023235"/>
    </source>
</evidence>
<evidence type="ECO:0000256" key="11">
    <source>
        <dbReference type="ARBA" id="ARBA00022898"/>
    </source>
</evidence>
<comment type="subunit">
    <text evidence="8">Homodimer.</text>
</comment>
<keyword evidence="18" id="KW-1185">Reference proteome</keyword>
<evidence type="ECO:0000256" key="7">
    <source>
        <dbReference type="ARBA" id="ARBA00009012"/>
    </source>
</evidence>
<dbReference type="EC" id="5.4.3.8" evidence="9"/>
<evidence type="ECO:0000313" key="17">
    <source>
        <dbReference type="EMBL" id="KAI3434577.1"/>
    </source>
</evidence>
<dbReference type="SUPFAM" id="SSF53383">
    <property type="entry name" value="PLP-dependent transferases"/>
    <property type="match status" value="1"/>
</dbReference>
<dbReference type="OrthoDB" id="425114at2759"/>
<dbReference type="GO" id="GO:0016020">
    <property type="term" value="C:membrane"/>
    <property type="evidence" value="ECO:0007669"/>
    <property type="project" value="UniProtKB-SubCell"/>
</dbReference>
<protein>
    <recommendedName>
        <fullName evidence="9">glutamate-1-semialdehyde 2,1-aminomutase</fullName>
        <ecNumber evidence="9">5.4.3.8</ecNumber>
    </recommendedName>
</protein>
<feature type="transmembrane region" description="Helical" evidence="16">
    <location>
        <begin position="699"/>
        <end position="715"/>
    </location>
</feature>
<dbReference type="AlphaFoldDB" id="A0A9D4TTV8"/>
<dbReference type="Proteomes" id="UP001055712">
    <property type="component" value="Unassembled WGS sequence"/>
</dbReference>
<dbReference type="InterPro" id="IPR015421">
    <property type="entry name" value="PyrdxlP-dep_Trfase_major"/>
</dbReference>
<sequence length="752" mass="78690">MSASLRLTANAHAAAPRRASTVTVRAAAAPVTATKLNTKRSEQIFKEAQDLLPGGVNSPVRAFKSVGGQPIVFDHVKGAYCWDADENKYIDYVGSWGPAIVGHANDEVNEALKAQIEKGTSFGAPCALENVLAKMVIERVPSVEMVRFVNSGTEACLSVVRLMRAYTGREKLIKFTGCYHGHADQFLVQAGSGVLTLGLSDSPGVPATTAAATLTAKYNDLESVKALFEANKGEIAGLILEPVVGNSGFIPPTKEFLQGLRDLCTQEGAVLVFDEVMTGFRIAKGCAQEHFGVTPDLTTMGKVIGGGLPVGAYGGKREIMQMVAPSGPMYQAGTLSGNPLAMVAGIKTLEILARPGAYEHLDKVTSRLIKGILDAGKEAGHAMCGSSISGMFGFFFCEGPVSSFEDAKDADTVKFGKFHRGMLEHGVYLAPSQFEAGFTSLAHTEADIDATIEAARSVLKSLERGSTGKRYERYLQIASRLRVSEHTGRPHAARVQASSALPHLAREFLAAASSPMPGLAVGAAVNTLVYAAGIRVLLSGLTWEGVASSWMLGTLAYSAFGPGAYLIVCVYFLVGSLVTKVKLKQKQQEGIAEARSGRRSVGSVLGSGAAGIVCAVAALCLGDPFPWRMGFAASFASKLADTTSSEIGKAYGRTTYLITTLQRVPRGTEGAVSLEGTAAGAAAAAGLGGIAYALGQADIYGVAAITAAAFLANLFESWLGATVQGRLAWLSNDIVNVVQIVVAAALAMTFVV</sequence>
<dbReference type="PROSITE" id="PS00600">
    <property type="entry name" value="AA_TRANSFER_CLASS_3"/>
    <property type="match status" value="1"/>
</dbReference>